<feature type="site" description="Transition state stabilizer" evidence="9">
    <location>
        <position position="30"/>
    </location>
</feature>
<dbReference type="NCBIfam" id="TIGR00761">
    <property type="entry name" value="argB"/>
    <property type="match status" value="1"/>
</dbReference>
<comment type="pathway">
    <text evidence="1 9">Amino-acid biosynthesis; L-arginine biosynthesis; N(2)-acetyl-L-ornithine from L-glutamate: step 2/4.</text>
</comment>
<dbReference type="FunFam" id="3.40.1160.10:FF:000004">
    <property type="entry name" value="Acetylglutamate kinase"/>
    <property type="match status" value="1"/>
</dbReference>
<feature type="binding site" evidence="9">
    <location>
        <begin position="65"/>
        <end position="66"/>
    </location>
    <ligand>
        <name>substrate</name>
    </ligand>
</feature>
<dbReference type="GO" id="GO:0042450">
    <property type="term" value="P:L-arginine biosynthetic process via ornithine"/>
    <property type="evidence" value="ECO:0007669"/>
    <property type="project" value="UniProtKB-UniRule"/>
</dbReference>
<comment type="caution">
    <text evidence="11">The sequence shown here is derived from an EMBL/GenBank/DDBJ whole genome shotgun (WGS) entry which is preliminary data.</text>
</comment>
<dbReference type="Proteomes" id="UP000176938">
    <property type="component" value="Unassembled WGS sequence"/>
</dbReference>
<comment type="function">
    <text evidence="9">Catalyzes the ATP-dependent phosphorylation of N-acetyl-L-glutamate.</text>
</comment>
<dbReference type="Pfam" id="PF00696">
    <property type="entry name" value="AA_kinase"/>
    <property type="match status" value="1"/>
</dbReference>
<evidence type="ECO:0000256" key="2">
    <source>
        <dbReference type="ARBA" id="ARBA00022571"/>
    </source>
</evidence>
<evidence type="ECO:0000256" key="7">
    <source>
        <dbReference type="ARBA" id="ARBA00022840"/>
    </source>
</evidence>
<feature type="site" description="Transition state stabilizer" evidence="9">
    <location>
        <position position="247"/>
    </location>
</feature>
<dbReference type="EMBL" id="METP01000003">
    <property type="protein sequence ID" value="OGC07502.1"/>
    <property type="molecule type" value="Genomic_DNA"/>
</dbReference>
<dbReference type="InterPro" id="IPR037528">
    <property type="entry name" value="ArgB"/>
</dbReference>
<dbReference type="Gene3D" id="3.40.1160.10">
    <property type="entry name" value="Acetylglutamate kinase-like"/>
    <property type="match status" value="1"/>
</dbReference>
<feature type="binding site" evidence="9">
    <location>
        <position position="87"/>
    </location>
    <ligand>
        <name>substrate</name>
    </ligand>
</feature>
<dbReference type="PANTHER" id="PTHR23342:SF0">
    <property type="entry name" value="N-ACETYLGLUTAMATE SYNTHASE, MITOCHONDRIAL"/>
    <property type="match status" value="1"/>
</dbReference>
<evidence type="ECO:0000256" key="5">
    <source>
        <dbReference type="ARBA" id="ARBA00022741"/>
    </source>
</evidence>
<dbReference type="PANTHER" id="PTHR23342">
    <property type="entry name" value="N-ACETYLGLUTAMATE SYNTHASE"/>
    <property type="match status" value="1"/>
</dbReference>
<dbReference type="CDD" id="cd04250">
    <property type="entry name" value="AAK_NAGK-C"/>
    <property type="match status" value="1"/>
</dbReference>
<dbReference type="GO" id="GO:0003991">
    <property type="term" value="F:acetylglutamate kinase activity"/>
    <property type="evidence" value="ECO:0007669"/>
    <property type="project" value="UniProtKB-UniRule"/>
</dbReference>
<dbReference type="GO" id="GO:0005524">
    <property type="term" value="F:ATP binding"/>
    <property type="evidence" value="ECO:0007669"/>
    <property type="project" value="UniProtKB-UniRule"/>
</dbReference>
<keyword evidence="6 9" id="KW-0418">Kinase</keyword>
<dbReference type="InterPro" id="IPR001048">
    <property type="entry name" value="Asp/Glu/Uridylate_kinase"/>
</dbReference>
<evidence type="ECO:0000313" key="12">
    <source>
        <dbReference type="Proteomes" id="UP000176938"/>
    </source>
</evidence>
<evidence type="ECO:0000256" key="3">
    <source>
        <dbReference type="ARBA" id="ARBA00022605"/>
    </source>
</evidence>
<gene>
    <name evidence="9" type="primary">argB</name>
    <name evidence="11" type="ORF">A3H38_01695</name>
</gene>
<name>A0A1F4RH49_UNCSA</name>
<comment type="catalytic activity">
    <reaction evidence="8 9">
        <text>N-acetyl-L-glutamate + ATP = N-acetyl-L-glutamyl 5-phosphate + ADP</text>
        <dbReference type="Rhea" id="RHEA:14629"/>
        <dbReference type="ChEBI" id="CHEBI:30616"/>
        <dbReference type="ChEBI" id="CHEBI:44337"/>
        <dbReference type="ChEBI" id="CHEBI:57936"/>
        <dbReference type="ChEBI" id="CHEBI:456216"/>
        <dbReference type="EC" id="2.7.2.8"/>
    </reaction>
</comment>
<keyword evidence="4 9" id="KW-0808">Transferase</keyword>
<dbReference type="InterPro" id="IPR041727">
    <property type="entry name" value="NAGK-C"/>
</dbReference>
<protein>
    <recommendedName>
        <fullName evidence="9">Acetylglutamate kinase</fullName>
        <ecNumber evidence="9">2.7.2.8</ecNumber>
    </recommendedName>
    <alternativeName>
        <fullName evidence="9">N-acetyl-L-glutamate 5-phosphotransferase</fullName>
    </alternativeName>
    <alternativeName>
        <fullName evidence="9">NAG kinase</fullName>
        <shortName evidence="9">NAGK</shortName>
    </alternativeName>
</protein>
<dbReference type="SUPFAM" id="SSF53633">
    <property type="entry name" value="Carbamate kinase-like"/>
    <property type="match status" value="1"/>
</dbReference>
<dbReference type="UniPathway" id="UPA00068">
    <property type="reaction ID" value="UER00107"/>
</dbReference>
<dbReference type="HAMAP" id="MF_00082">
    <property type="entry name" value="ArgB"/>
    <property type="match status" value="1"/>
</dbReference>
<evidence type="ECO:0000256" key="8">
    <source>
        <dbReference type="ARBA" id="ARBA00048141"/>
    </source>
</evidence>
<feature type="binding site" evidence="9">
    <location>
        <position position="187"/>
    </location>
    <ligand>
        <name>substrate</name>
    </ligand>
</feature>
<dbReference type="InterPro" id="IPR001057">
    <property type="entry name" value="Glu/AcGlu_kinase"/>
</dbReference>
<organism evidence="11 12">
    <name type="scientific">candidate division WOR-1 bacterium RIFCSPLOWO2_02_FULL_46_20</name>
    <dbReference type="NCBI Taxonomy" id="1802567"/>
    <lineage>
        <taxon>Bacteria</taxon>
        <taxon>Bacillati</taxon>
        <taxon>Saganbacteria</taxon>
    </lineage>
</organism>
<dbReference type="InterPro" id="IPR036393">
    <property type="entry name" value="AceGlu_kinase-like_sf"/>
</dbReference>
<dbReference type="PIRSF" id="PIRSF000728">
    <property type="entry name" value="NAGK"/>
    <property type="match status" value="1"/>
</dbReference>
<keyword evidence="7 9" id="KW-0067">ATP-binding</keyword>
<keyword evidence="5 9" id="KW-0547">Nucleotide-binding</keyword>
<comment type="subcellular location">
    <subcellularLocation>
        <location evidence="9">Cytoplasm</location>
    </subcellularLocation>
</comment>
<evidence type="ECO:0000313" key="11">
    <source>
        <dbReference type="EMBL" id="OGC07502.1"/>
    </source>
</evidence>
<reference evidence="11 12" key="1">
    <citation type="journal article" date="2016" name="Nat. Commun.">
        <title>Thousands of microbial genomes shed light on interconnected biogeochemical processes in an aquifer system.</title>
        <authorList>
            <person name="Anantharaman K."/>
            <person name="Brown C.T."/>
            <person name="Hug L.A."/>
            <person name="Sharon I."/>
            <person name="Castelle C.J."/>
            <person name="Probst A.J."/>
            <person name="Thomas B.C."/>
            <person name="Singh A."/>
            <person name="Wilkins M.J."/>
            <person name="Karaoz U."/>
            <person name="Brodie E.L."/>
            <person name="Williams K.H."/>
            <person name="Hubbard S.S."/>
            <person name="Banfield J.F."/>
        </authorList>
    </citation>
    <scope>NUCLEOTIDE SEQUENCE [LARGE SCALE GENOMIC DNA]</scope>
</reference>
<feature type="domain" description="Aspartate/glutamate/uridylate kinase" evidence="10">
    <location>
        <begin position="25"/>
        <end position="266"/>
    </location>
</feature>
<dbReference type="GO" id="GO:0005737">
    <property type="term" value="C:cytoplasm"/>
    <property type="evidence" value="ECO:0007669"/>
    <property type="project" value="UniProtKB-SubCell"/>
</dbReference>
<dbReference type="AlphaFoldDB" id="A0A1F4RH49"/>
<dbReference type="EC" id="2.7.2.8" evidence="9"/>
<keyword evidence="2 9" id="KW-0055">Arginine biosynthesis</keyword>
<evidence type="ECO:0000256" key="6">
    <source>
        <dbReference type="ARBA" id="ARBA00022777"/>
    </source>
</evidence>
<evidence type="ECO:0000259" key="10">
    <source>
        <dbReference type="Pfam" id="PF00696"/>
    </source>
</evidence>
<accession>A0A1F4RH49</accession>
<evidence type="ECO:0000256" key="1">
    <source>
        <dbReference type="ARBA" id="ARBA00004828"/>
    </source>
</evidence>
<comment type="similarity">
    <text evidence="9">Belongs to the acetylglutamate kinase family. ArgB subfamily.</text>
</comment>
<evidence type="ECO:0000256" key="4">
    <source>
        <dbReference type="ARBA" id="ARBA00022679"/>
    </source>
</evidence>
<dbReference type="InterPro" id="IPR004662">
    <property type="entry name" value="AcgluKinase_fam"/>
</dbReference>
<dbReference type="PRINTS" id="PR00474">
    <property type="entry name" value="GLU5KINASE"/>
</dbReference>
<keyword evidence="3 9" id="KW-0028">Amino-acid biosynthesis</keyword>
<proteinExistence type="inferred from homology"/>
<keyword evidence="9" id="KW-0963">Cytoplasm</keyword>
<sequence length="289" mass="31792">MFKQLIKRANAVIEALPYLIKFNSKIIVIKYGGAAMQNKELTSSVIQDVVLLKMVGMEPILVHGGGPEINKYLRKNGIEPKFIGGYRVTDKETMRIVQKVLGEKINQQIVSLIKKAGGKAKGFYGKKGQVIKAFKYWKKDEKGNRIDLGFTGQVGGVRYRFLRKWMKLGYIPVLTSIGVGKRGGIYNINADKAAAAIAAYLKAEKLIVMTDVNGVLDNTGKLVSKVNTYKAGKMIKLGGISGGMIPKIKSCLYALRKGVKTAHIIDGRIPHAILLELFTDYGIGTMVEK</sequence>
<evidence type="ECO:0000256" key="9">
    <source>
        <dbReference type="HAMAP-Rule" id="MF_00082"/>
    </source>
</evidence>